<name>E4UQB1_ARTGP</name>
<feature type="chain" id="PRO_5003187925" description="F-box domain-containing protein" evidence="2">
    <location>
        <begin position="22"/>
        <end position="346"/>
    </location>
</feature>
<reference evidence="4" key="1">
    <citation type="journal article" date="2012" name="MBio">
        <title>Comparative genome analysis of Trichophyton rubrum and related dermatophytes reveals candidate genes involved in infection.</title>
        <authorList>
            <person name="Martinez D.A."/>
            <person name="Oliver B.G."/>
            <person name="Graeser Y."/>
            <person name="Goldberg J.M."/>
            <person name="Li W."/>
            <person name="Martinez-Rossi N.M."/>
            <person name="Monod M."/>
            <person name="Shelest E."/>
            <person name="Barton R.C."/>
            <person name="Birch E."/>
            <person name="Brakhage A.A."/>
            <person name="Chen Z."/>
            <person name="Gurr S.J."/>
            <person name="Heiman D."/>
            <person name="Heitman J."/>
            <person name="Kosti I."/>
            <person name="Rossi A."/>
            <person name="Saif S."/>
            <person name="Samalova M."/>
            <person name="Saunders C.W."/>
            <person name="Shea T."/>
            <person name="Summerbell R.C."/>
            <person name="Xu J."/>
            <person name="Young S."/>
            <person name="Zeng Q."/>
            <person name="Birren B.W."/>
            <person name="Cuomo C.A."/>
            <person name="White T.C."/>
        </authorList>
    </citation>
    <scope>NUCLEOTIDE SEQUENCE [LARGE SCALE GENOMIC DNA]</scope>
    <source>
        <strain evidence="4">ATCC MYA-4604 / CBS 118893</strain>
    </source>
</reference>
<dbReference type="eggNOG" id="ENOG502SQ71">
    <property type="taxonomic scope" value="Eukaryota"/>
</dbReference>
<keyword evidence="2" id="KW-0732">Signal</keyword>
<proteinExistence type="predicted"/>
<dbReference type="Proteomes" id="UP000002669">
    <property type="component" value="Unassembled WGS sequence"/>
</dbReference>
<evidence type="ECO:0008006" key="5">
    <source>
        <dbReference type="Google" id="ProtNLM"/>
    </source>
</evidence>
<dbReference type="VEuPathDB" id="FungiDB:MGYG_02206"/>
<feature type="signal peptide" evidence="2">
    <location>
        <begin position="1"/>
        <end position="21"/>
    </location>
</feature>
<sequence>MIDLLGLPAELLLWVLELLSASFYRDDIRRLTVCKQWYPAAHVVFYSDIYLQAESLSRFLLRPSHSTSDDSSKHKWNHLAIELRGFESWDSTYAQGLDDQAIQASLGSWTRNLNSDLTKLATWLQGSRTLRTLRFTAWSEFNPKLPMLPRREYILMDKILGLLSLGRLSVLELDTCGSNFIHQDESQLHSRHQMHICQDIAALLPQPHRLRLRMREICPLVLYTQDSAVPYLRSVIVNLSLSNEPSGITAASYSRRCGSSDRSGSLKLRSDMEGQATRLAEQMTHPATVRVIFHPHNGCFASGWKLQYFEILTRKRATLQPFMPWDGDGKTEYEDSEGSEGSEEEE</sequence>
<dbReference type="InParanoid" id="E4UQB1"/>
<dbReference type="EMBL" id="DS989823">
    <property type="protein sequence ID" value="EFQ99192.1"/>
    <property type="molecule type" value="Genomic_DNA"/>
</dbReference>
<accession>E4UQB1</accession>
<evidence type="ECO:0000256" key="1">
    <source>
        <dbReference type="SAM" id="MobiDB-lite"/>
    </source>
</evidence>
<protein>
    <recommendedName>
        <fullName evidence="5">F-box domain-containing protein</fullName>
    </recommendedName>
</protein>
<dbReference type="GeneID" id="10029975"/>
<organism evidence="4">
    <name type="scientific">Arthroderma gypseum (strain ATCC MYA-4604 / CBS 118893)</name>
    <name type="common">Microsporum gypseum</name>
    <dbReference type="NCBI Taxonomy" id="535722"/>
    <lineage>
        <taxon>Eukaryota</taxon>
        <taxon>Fungi</taxon>
        <taxon>Dikarya</taxon>
        <taxon>Ascomycota</taxon>
        <taxon>Pezizomycotina</taxon>
        <taxon>Eurotiomycetes</taxon>
        <taxon>Eurotiomycetidae</taxon>
        <taxon>Onygenales</taxon>
        <taxon>Arthrodermataceae</taxon>
        <taxon>Nannizzia</taxon>
    </lineage>
</organism>
<evidence type="ECO:0000313" key="4">
    <source>
        <dbReference type="Proteomes" id="UP000002669"/>
    </source>
</evidence>
<evidence type="ECO:0000313" key="3">
    <source>
        <dbReference type="EMBL" id="EFQ99192.1"/>
    </source>
</evidence>
<dbReference type="RefSeq" id="XP_003174675.1">
    <property type="nucleotide sequence ID" value="XM_003174627.1"/>
</dbReference>
<dbReference type="STRING" id="535722.E4UQB1"/>
<feature type="region of interest" description="Disordered" evidence="1">
    <location>
        <begin position="323"/>
        <end position="346"/>
    </location>
</feature>
<gene>
    <name evidence="3" type="ORF">MGYG_02206</name>
</gene>
<dbReference type="OMA" id="RWYAIAK"/>
<feature type="compositionally biased region" description="Acidic residues" evidence="1">
    <location>
        <begin position="334"/>
        <end position="346"/>
    </location>
</feature>
<dbReference type="AlphaFoldDB" id="E4UQB1"/>
<keyword evidence="4" id="KW-1185">Reference proteome</keyword>
<dbReference type="HOGENOM" id="CLU_045152_0_0_1"/>
<dbReference type="OrthoDB" id="3637487at2759"/>
<evidence type="ECO:0000256" key="2">
    <source>
        <dbReference type="SAM" id="SignalP"/>
    </source>
</evidence>